<protein>
    <submittedName>
        <fullName evidence="4">Protein ImuB</fullName>
    </submittedName>
</protein>
<keyword evidence="5" id="KW-1185">Reference proteome</keyword>
<keyword evidence="1" id="KW-0227">DNA damage</keyword>
<feature type="domain" description="DUF6504" evidence="3">
    <location>
        <begin position="435"/>
        <end position="510"/>
    </location>
</feature>
<dbReference type="InterPro" id="IPR045443">
    <property type="entry name" value="DUF6504"/>
</dbReference>
<organism evidence="4 5">
    <name type="scientific">Hasllibacter halocynthiae</name>
    <dbReference type="NCBI Taxonomy" id="595589"/>
    <lineage>
        <taxon>Bacteria</taxon>
        <taxon>Pseudomonadati</taxon>
        <taxon>Pseudomonadota</taxon>
        <taxon>Alphaproteobacteria</taxon>
        <taxon>Rhodobacterales</taxon>
        <taxon>Roseobacteraceae</taxon>
        <taxon>Hasllibacter</taxon>
    </lineage>
</organism>
<dbReference type="InterPro" id="IPR043502">
    <property type="entry name" value="DNA/RNA_pol_sf"/>
</dbReference>
<dbReference type="SUPFAM" id="SSF56672">
    <property type="entry name" value="DNA/RNA polymerases"/>
    <property type="match status" value="1"/>
</dbReference>
<feature type="domain" description="UmuC" evidence="2">
    <location>
        <begin position="44"/>
        <end position="159"/>
    </location>
</feature>
<dbReference type="GO" id="GO:0006281">
    <property type="term" value="P:DNA repair"/>
    <property type="evidence" value="ECO:0007669"/>
    <property type="project" value="InterPro"/>
</dbReference>
<dbReference type="PANTHER" id="PTHR35369:SF2">
    <property type="entry name" value="BLR3025 PROTEIN"/>
    <property type="match status" value="1"/>
</dbReference>
<dbReference type="RefSeq" id="WP_245883680.1">
    <property type="nucleotide sequence ID" value="NZ_PVTT01000001.1"/>
</dbReference>
<accession>A0A2T0X6S7</accession>
<dbReference type="InterPro" id="IPR001126">
    <property type="entry name" value="UmuC"/>
</dbReference>
<dbReference type="Pfam" id="PF20114">
    <property type="entry name" value="DUF6504"/>
    <property type="match status" value="1"/>
</dbReference>
<dbReference type="Proteomes" id="UP000238801">
    <property type="component" value="Unassembled WGS sequence"/>
</dbReference>
<dbReference type="PANTHER" id="PTHR35369">
    <property type="entry name" value="BLR3025 PROTEIN-RELATED"/>
    <property type="match status" value="1"/>
</dbReference>
<evidence type="ECO:0000259" key="2">
    <source>
        <dbReference type="Pfam" id="PF00817"/>
    </source>
</evidence>
<dbReference type="Pfam" id="PF00817">
    <property type="entry name" value="IMS"/>
    <property type="match status" value="1"/>
</dbReference>
<dbReference type="EMBL" id="PVTT01000001">
    <property type="protein sequence ID" value="PRY94636.1"/>
    <property type="molecule type" value="Genomic_DNA"/>
</dbReference>
<dbReference type="CDD" id="cd03468">
    <property type="entry name" value="PolY_like"/>
    <property type="match status" value="1"/>
</dbReference>
<dbReference type="InterPro" id="IPR050356">
    <property type="entry name" value="SulA_CellDiv_inhibitor"/>
</dbReference>
<reference evidence="4 5" key="1">
    <citation type="submission" date="2018-03" db="EMBL/GenBank/DDBJ databases">
        <title>Genomic Encyclopedia of Archaeal and Bacterial Type Strains, Phase II (KMG-II): from individual species to whole genera.</title>
        <authorList>
            <person name="Goeker M."/>
        </authorList>
    </citation>
    <scope>NUCLEOTIDE SEQUENCE [LARGE SCALE GENOMIC DNA]</scope>
    <source>
        <strain evidence="4 5">DSM 29318</strain>
    </source>
</reference>
<proteinExistence type="predicted"/>
<sequence>MTQHRSIASVWLPRFGMDLWRRTAARERDLPSDDDLVALKVEGAHGAVIHALSTGAEAAGIRIGQRIVDARAAYPPLHVEDADLRFEEDALRRLTGWSRRWCPWTATDGADGLVLDLTGAEHLQGGAERTLLDIEERLGLLGLSTRTAVAPTRGAAWALARFGPARAVVGTEDLEAALAPLPVRALRIGADQAKFLERVGLKTIGALSEVDRVALARRFPPRRGLTDPVLQLDRATGRMPEPVVPDADVPRFLARARLVEPVMDVAPLLQGLAVDLCRALDREGVGARLLRLTIYRIDGERREARVSTAAATRDAGHVARLLAGHLDNMDPGFGFDLAVLEAVRAERMDARQTDLTGRADPEGNLSALVDRLTARFGPRAVTWTDWRESHLPERCERPVPAIDAPPVETAFVSSPARSERPLRLFPHPEEVRVIHAMPDGPPRRFAWRGVSMDVARREGPERIAPEWWRDRPGTRLRDYWKVEVADGRRFWIYREGTHDDGRGDWPAWYLHGLFA</sequence>
<evidence type="ECO:0000313" key="4">
    <source>
        <dbReference type="EMBL" id="PRY94636.1"/>
    </source>
</evidence>
<name>A0A2T0X6S7_9RHOB</name>
<evidence type="ECO:0000256" key="1">
    <source>
        <dbReference type="ARBA" id="ARBA00022763"/>
    </source>
</evidence>
<gene>
    <name evidence="4" type="ORF">BCF33_0230</name>
</gene>
<comment type="caution">
    <text evidence="4">The sequence shown here is derived from an EMBL/GenBank/DDBJ whole genome shotgun (WGS) entry which is preliminary data.</text>
</comment>
<evidence type="ECO:0000259" key="3">
    <source>
        <dbReference type="Pfam" id="PF20114"/>
    </source>
</evidence>
<dbReference type="AlphaFoldDB" id="A0A2T0X6S7"/>
<evidence type="ECO:0000313" key="5">
    <source>
        <dbReference type="Proteomes" id="UP000238801"/>
    </source>
</evidence>